<organism evidence="1 2">
    <name type="scientific">Chitinophaga defluvii</name>
    <dbReference type="NCBI Taxonomy" id="3163343"/>
    <lineage>
        <taxon>Bacteria</taxon>
        <taxon>Pseudomonadati</taxon>
        <taxon>Bacteroidota</taxon>
        <taxon>Chitinophagia</taxon>
        <taxon>Chitinophagales</taxon>
        <taxon>Chitinophagaceae</taxon>
        <taxon>Chitinophaga</taxon>
    </lineage>
</organism>
<dbReference type="EMBL" id="JBEXAC010000002">
    <property type="protein sequence ID" value="MET7000148.1"/>
    <property type="molecule type" value="Genomic_DNA"/>
</dbReference>
<evidence type="ECO:0000313" key="1">
    <source>
        <dbReference type="EMBL" id="MET7000148.1"/>
    </source>
</evidence>
<evidence type="ECO:0000313" key="2">
    <source>
        <dbReference type="Proteomes" id="UP001549749"/>
    </source>
</evidence>
<dbReference type="SUPFAM" id="SSF52833">
    <property type="entry name" value="Thioredoxin-like"/>
    <property type="match status" value="1"/>
</dbReference>
<keyword evidence="2" id="KW-1185">Reference proteome</keyword>
<gene>
    <name evidence="1" type="ORF">ABR189_22345</name>
</gene>
<name>A0ABV2TAV2_9BACT</name>
<dbReference type="InterPro" id="IPR036249">
    <property type="entry name" value="Thioredoxin-like_sf"/>
</dbReference>
<dbReference type="Pfam" id="PF14595">
    <property type="entry name" value="Thioredoxin_9"/>
    <property type="match status" value="1"/>
</dbReference>
<reference evidence="1 2" key="1">
    <citation type="submission" date="2024-06" db="EMBL/GenBank/DDBJ databases">
        <title>Chitinophaga defluvii sp. nov., isolated from municipal sewage.</title>
        <authorList>
            <person name="Zhang L."/>
        </authorList>
    </citation>
    <scope>NUCLEOTIDE SEQUENCE [LARGE SCALE GENOMIC DNA]</scope>
    <source>
        <strain evidence="1 2">H8</strain>
    </source>
</reference>
<dbReference type="Gene3D" id="3.40.30.10">
    <property type="entry name" value="Glutaredoxin"/>
    <property type="match status" value="1"/>
</dbReference>
<accession>A0ABV2TAV2</accession>
<dbReference type="RefSeq" id="WP_354662708.1">
    <property type="nucleotide sequence ID" value="NZ_JBEXAC010000002.1"/>
</dbReference>
<dbReference type="Proteomes" id="UP001549749">
    <property type="component" value="Unassembled WGS sequence"/>
</dbReference>
<sequence length="199" mass="22584">MQFESYLQKSTSFPEYMQLLESLMEQGKTTGADQSELMVSYARLNLQRMRRVDKTTQLLPELEAVLAQIRQPQTWIVLTEGWCGDAAQILPLFHLIAAKYPVITLRILLRDENTELMDQYLTNGGRAIPKLIITDAATHAELGNWGPRPAAATELLNDLKAIGADLEVMKEKLHLWYAKDKTVHIQQELITLLKGELPL</sequence>
<protein>
    <submittedName>
        <fullName evidence="1">Thioredoxin family protein</fullName>
    </submittedName>
</protein>
<comment type="caution">
    <text evidence="1">The sequence shown here is derived from an EMBL/GenBank/DDBJ whole genome shotgun (WGS) entry which is preliminary data.</text>
</comment>
<proteinExistence type="predicted"/>